<accession>A0A484L240</accession>
<reference evidence="2 3" key="1">
    <citation type="submission" date="2018-04" db="EMBL/GenBank/DDBJ databases">
        <authorList>
            <person name="Vogel A."/>
        </authorList>
    </citation>
    <scope>NUCLEOTIDE SEQUENCE [LARGE SCALE GENOMIC DNA]</scope>
</reference>
<dbReference type="AlphaFoldDB" id="A0A484L240"/>
<dbReference type="OrthoDB" id="3344688at2759"/>
<keyword evidence="3" id="KW-1185">Reference proteome</keyword>
<feature type="compositionally biased region" description="Polar residues" evidence="1">
    <location>
        <begin position="42"/>
        <end position="59"/>
    </location>
</feature>
<proteinExistence type="predicted"/>
<name>A0A484L240_9ASTE</name>
<dbReference type="Proteomes" id="UP000595140">
    <property type="component" value="Unassembled WGS sequence"/>
</dbReference>
<evidence type="ECO:0000313" key="3">
    <source>
        <dbReference type="Proteomes" id="UP000595140"/>
    </source>
</evidence>
<feature type="region of interest" description="Disordered" evidence="1">
    <location>
        <begin position="41"/>
        <end position="64"/>
    </location>
</feature>
<gene>
    <name evidence="2" type="ORF">CCAM_LOCUS12151</name>
</gene>
<protein>
    <submittedName>
        <fullName evidence="2">Uncharacterized protein</fullName>
    </submittedName>
</protein>
<dbReference type="EMBL" id="OOIL02000889">
    <property type="protein sequence ID" value="VFQ70375.1"/>
    <property type="molecule type" value="Genomic_DNA"/>
</dbReference>
<evidence type="ECO:0000313" key="2">
    <source>
        <dbReference type="EMBL" id="VFQ70375.1"/>
    </source>
</evidence>
<organism evidence="2 3">
    <name type="scientific">Cuscuta campestris</name>
    <dbReference type="NCBI Taxonomy" id="132261"/>
    <lineage>
        <taxon>Eukaryota</taxon>
        <taxon>Viridiplantae</taxon>
        <taxon>Streptophyta</taxon>
        <taxon>Embryophyta</taxon>
        <taxon>Tracheophyta</taxon>
        <taxon>Spermatophyta</taxon>
        <taxon>Magnoliopsida</taxon>
        <taxon>eudicotyledons</taxon>
        <taxon>Gunneridae</taxon>
        <taxon>Pentapetalae</taxon>
        <taxon>asterids</taxon>
        <taxon>lamiids</taxon>
        <taxon>Solanales</taxon>
        <taxon>Convolvulaceae</taxon>
        <taxon>Cuscuteae</taxon>
        <taxon>Cuscuta</taxon>
        <taxon>Cuscuta subgen. Grammica</taxon>
        <taxon>Cuscuta sect. Cleistogrammica</taxon>
    </lineage>
</organism>
<sequence>MICKVDTDDNIADPLTKPLGKLKHEGHTRSMVNCFRCHQDRPSSSFVRSGSGRPSLSKSQVKKIRPSNCSPVPFPVACGEDLSESPGEDAAQIHRSAIPVRPSLFSVVCKEGLSDPPVEVAA</sequence>
<evidence type="ECO:0000256" key="1">
    <source>
        <dbReference type="SAM" id="MobiDB-lite"/>
    </source>
</evidence>